<protein>
    <submittedName>
        <fullName evidence="4">Gfo/Idh/MocA family oxidoreductase</fullName>
    </submittedName>
</protein>
<reference evidence="4" key="1">
    <citation type="submission" date="2023-05" db="EMBL/GenBank/DDBJ databases">
        <title>Anaerotaeda fermentans gen. nov., sp. nov., a novel anaerobic planctomycete of the new family within the order Sedimentisphaerales isolated from Taman Peninsula, Russia.</title>
        <authorList>
            <person name="Khomyakova M.A."/>
            <person name="Merkel A.Y."/>
            <person name="Slobodkin A.I."/>
        </authorList>
    </citation>
    <scope>NUCLEOTIDE SEQUENCE</scope>
    <source>
        <strain evidence="4">M17dextr</strain>
    </source>
</reference>
<dbReference type="Gene3D" id="3.30.360.10">
    <property type="entry name" value="Dihydrodipicolinate Reductase, domain 2"/>
    <property type="match status" value="1"/>
</dbReference>
<evidence type="ECO:0000259" key="3">
    <source>
        <dbReference type="Pfam" id="PF22725"/>
    </source>
</evidence>
<evidence type="ECO:0000256" key="1">
    <source>
        <dbReference type="ARBA" id="ARBA00023002"/>
    </source>
</evidence>
<accession>A0AAW6U206</accession>
<evidence type="ECO:0000313" key="5">
    <source>
        <dbReference type="Proteomes" id="UP001431776"/>
    </source>
</evidence>
<dbReference type="InterPro" id="IPR036291">
    <property type="entry name" value="NAD(P)-bd_dom_sf"/>
</dbReference>
<sequence>MVRIGIVGFGFMGRMHFRCWSARNDARVVAVCDANPNIKEDTQRAVGNIDGAAGDIDFTGIEVFADFDQMIATAGLDAISLTLPTYLHAEFSERALSRGVHVLCEKPMALTVGDCDRMIAAARESGKVLQIGHCLRFWPEYVKAKELVDSGQYGKVVAAMFQRLGSPPGWSLDNWFVDESRSGGVALDLHIHDTDFVQYLFGMPKAVCSHAAAGPQGSLIHIVTQYIYGDDQVVTAEGGWGMTPGFGFEMSFNLIMEKATIVYDLTRQPALRVCPAAGDVFTPEVASQDGYVRQVEHFAKAIQGQAVPPIITLEQSRDSVKIVEAEKESIRKRERVAVR</sequence>
<dbReference type="Proteomes" id="UP001431776">
    <property type="component" value="Unassembled WGS sequence"/>
</dbReference>
<keyword evidence="1" id="KW-0560">Oxidoreductase</keyword>
<name>A0AAW6U206_9BACT</name>
<dbReference type="GO" id="GO:0000166">
    <property type="term" value="F:nucleotide binding"/>
    <property type="evidence" value="ECO:0007669"/>
    <property type="project" value="InterPro"/>
</dbReference>
<dbReference type="InterPro" id="IPR055170">
    <property type="entry name" value="GFO_IDH_MocA-like_dom"/>
</dbReference>
<feature type="domain" description="Gfo/Idh/MocA-like oxidoreductase N-terminal" evidence="2">
    <location>
        <begin position="2"/>
        <end position="133"/>
    </location>
</feature>
<dbReference type="InterPro" id="IPR000683">
    <property type="entry name" value="Gfo/Idh/MocA-like_OxRdtase_N"/>
</dbReference>
<dbReference type="SUPFAM" id="SSF51735">
    <property type="entry name" value="NAD(P)-binding Rossmann-fold domains"/>
    <property type="match status" value="1"/>
</dbReference>
<gene>
    <name evidence="4" type="ORF">QJ522_17505</name>
</gene>
<evidence type="ECO:0000313" key="4">
    <source>
        <dbReference type="EMBL" id="MDI6450860.1"/>
    </source>
</evidence>
<keyword evidence="5" id="KW-1185">Reference proteome</keyword>
<dbReference type="PANTHER" id="PTHR43818">
    <property type="entry name" value="BCDNA.GH03377"/>
    <property type="match status" value="1"/>
</dbReference>
<dbReference type="GO" id="GO:0016491">
    <property type="term" value="F:oxidoreductase activity"/>
    <property type="evidence" value="ECO:0007669"/>
    <property type="project" value="UniProtKB-KW"/>
</dbReference>
<evidence type="ECO:0000259" key="2">
    <source>
        <dbReference type="Pfam" id="PF01408"/>
    </source>
</evidence>
<dbReference type="SUPFAM" id="SSF55347">
    <property type="entry name" value="Glyceraldehyde-3-phosphate dehydrogenase-like, C-terminal domain"/>
    <property type="match status" value="1"/>
</dbReference>
<feature type="domain" description="GFO/IDH/MocA-like oxidoreductase" evidence="3">
    <location>
        <begin position="141"/>
        <end position="261"/>
    </location>
</feature>
<dbReference type="PANTHER" id="PTHR43818:SF11">
    <property type="entry name" value="BCDNA.GH03377"/>
    <property type="match status" value="1"/>
</dbReference>
<proteinExistence type="predicted"/>
<dbReference type="RefSeq" id="WP_349246269.1">
    <property type="nucleotide sequence ID" value="NZ_JASCXX010000025.1"/>
</dbReference>
<dbReference type="AlphaFoldDB" id="A0AAW6U206"/>
<dbReference type="EMBL" id="JASCXX010000025">
    <property type="protein sequence ID" value="MDI6450860.1"/>
    <property type="molecule type" value="Genomic_DNA"/>
</dbReference>
<comment type="caution">
    <text evidence="4">The sequence shown here is derived from an EMBL/GenBank/DDBJ whole genome shotgun (WGS) entry which is preliminary data.</text>
</comment>
<dbReference type="InterPro" id="IPR050463">
    <property type="entry name" value="Gfo/Idh/MocA_oxidrdct_glycsds"/>
</dbReference>
<organism evidence="4 5">
    <name type="scientific">Anaerobaca lacustris</name>
    <dbReference type="NCBI Taxonomy" id="3044600"/>
    <lineage>
        <taxon>Bacteria</taxon>
        <taxon>Pseudomonadati</taxon>
        <taxon>Planctomycetota</taxon>
        <taxon>Phycisphaerae</taxon>
        <taxon>Sedimentisphaerales</taxon>
        <taxon>Anaerobacaceae</taxon>
        <taxon>Anaerobaca</taxon>
    </lineage>
</organism>
<dbReference type="Pfam" id="PF01408">
    <property type="entry name" value="GFO_IDH_MocA"/>
    <property type="match status" value="1"/>
</dbReference>
<dbReference type="Gene3D" id="3.40.50.720">
    <property type="entry name" value="NAD(P)-binding Rossmann-like Domain"/>
    <property type="match status" value="1"/>
</dbReference>
<dbReference type="Pfam" id="PF22725">
    <property type="entry name" value="GFO_IDH_MocA_C3"/>
    <property type="match status" value="1"/>
</dbReference>